<sequence length="127" mass="14687">MKNLLIIIELMQIQITGRGMELTDAIKDYAEKKISGLEKFYSRIIRATVEVGVESHHHQKGDIFICECKLEIPGKDLFAKKTEDTLYKAIDKVRDYLESELKKHKAKTETKAKKDKQAVRESKEYSV</sequence>
<dbReference type="NCBIfam" id="TIGR00741">
    <property type="entry name" value="yfiA"/>
    <property type="match status" value="1"/>
</dbReference>
<dbReference type="AlphaFoldDB" id="A0A1F6NWJ4"/>
<name>A0A1F6NWJ4_9BACT</name>
<feature type="region of interest" description="Disordered" evidence="2">
    <location>
        <begin position="107"/>
        <end position="127"/>
    </location>
</feature>
<evidence type="ECO:0000256" key="1">
    <source>
        <dbReference type="ARBA" id="ARBA00022845"/>
    </source>
</evidence>
<reference evidence="3 4" key="1">
    <citation type="journal article" date="2016" name="Nat. Commun.">
        <title>Thousands of microbial genomes shed light on interconnected biogeochemical processes in an aquifer system.</title>
        <authorList>
            <person name="Anantharaman K."/>
            <person name="Brown C.T."/>
            <person name="Hug L.A."/>
            <person name="Sharon I."/>
            <person name="Castelle C.J."/>
            <person name="Probst A.J."/>
            <person name="Thomas B.C."/>
            <person name="Singh A."/>
            <person name="Wilkins M.J."/>
            <person name="Karaoz U."/>
            <person name="Brodie E.L."/>
            <person name="Williams K.H."/>
            <person name="Hubbard S.S."/>
            <person name="Banfield J.F."/>
        </authorList>
    </citation>
    <scope>NUCLEOTIDE SEQUENCE [LARGE SCALE GENOMIC DNA]</scope>
</reference>
<dbReference type="PANTHER" id="PTHR33231:SF1">
    <property type="entry name" value="30S RIBOSOMAL PROTEIN"/>
    <property type="match status" value="1"/>
</dbReference>
<gene>
    <name evidence="3" type="ORF">A3J93_02125</name>
</gene>
<keyword evidence="1" id="KW-0810">Translation regulation</keyword>
<evidence type="ECO:0000313" key="4">
    <source>
        <dbReference type="Proteomes" id="UP000177907"/>
    </source>
</evidence>
<dbReference type="Pfam" id="PF02482">
    <property type="entry name" value="Ribosomal_S30AE"/>
    <property type="match status" value="1"/>
</dbReference>
<dbReference type="Gene3D" id="3.30.160.100">
    <property type="entry name" value="Ribosome hibernation promotion factor-like"/>
    <property type="match status" value="1"/>
</dbReference>
<dbReference type="GO" id="GO:0043024">
    <property type="term" value="F:ribosomal small subunit binding"/>
    <property type="evidence" value="ECO:0007669"/>
    <property type="project" value="TreeGrafter"/>
</dbReference>
<protein>
    <submittedName>
        <fullName evidence="3">Ribosomal subunit interface protein</fullName>
    </submittedName>
</protein>
<evidence type="ECO:0000313" key="3">
    <source>
        <dbReference type="EMBL" id="OGH88295.1"/>
    </source>
</evidence>
<dbReference type="GO" id="GO:0022627">
    <property type="term" value="C:cytosolic small ribosomal subunit"/>
    <property type="evidence" value="ECO:0007669"/>
    <property type="project" value="TreeGrafter"/>
</dbReference>
<dbReference type="EMBL" id="MFQZ01000004">
    <property type="protein sequence ID" value="OGH88295.1"/>
    <property type="molecule type" value="Genomic_DNA"/>
</dbReference>
<evidence type="ECO:0000256" key="2">
    <source>
        <dbReference type="SAM" id="MobiDB-lite"/>
    </source>
</evidence>
<dbReference type="InterPro" id="IPR036567">
    <property type="entry name" value="RHF-like"/>
</dbReference>
<proteinExistence type="predicted"/>
<organism evidence="3 4">
    <name type="scientific">Candidatus Magasanikbacteria bacterium RIFOXYC2_FULL_42_28</name>
    <dbReference type="NCBI Taxonomy" id="1798704"/>
    <lineage>
        <taxon>Bacteria</taxon>
        <taxon>Candidatus Magasanikiibacteriota</taxon>
    </lineage>
</organism>
<comment type="caution">
    <text evidence="3">The sequence shown here is derived from an EMBL/GenBank/DDBJ whole genome shotgun (WGS) entry which is preliminary data.</text>
</comment>
<dbReference type="SUPFAM" id="SSF69754">
    <property type="entry name" value="Ribosome binding protein Y (YfiA homologue)"/>
    <property type="match status" value="1"/>
</dbReference>
<dbReference type="InterPro" id="IPR050574">
    <property type="entry name" value="HPF/YfiA_ribosome-assoc"/>
</dbReference>
<dbReference type="PANTHER" id="PTHR33231">
    <property type="entry name" value="30S RIBOSOMAL PROTEIN"/>
    <property type="match status" value="1"/>
</dbReference>
<dbReference type="GO" id="GO:0045900">
    <property type="term" value="P:negative regulation of translational elongation"/>
    <property type="evidence" value="ECO:0007669"/>
    <property type="project" value="TreeGrafter"/>
</dbReference>
<dbReference type="CDD" id="cd00552">
    <property type="entry name" value="RaiA"/>
    <property type="match status" value="1"/>
</dbReference>
<accession>A0A1F6NWJ4</accession>
<dbReference type="Proteomes" id="UP000177907">
    <property type="component" value="Unassembled WGS sequence"/>
</dbReference>
<dbReference type="InterPro" id="IPR003489">
    <property type="entry name" value="RHF/RaiA"/>
</dbReference>
<dbReference type="STRING" id="1798704.A3J93_02125"/>